<accession>A0ABT0TJD5</accession>
<dbReference type="InterPro" id="IPR025402">
    <property type="entry name" value="DMP19_C"/>
</dbReference>
<dbReference type="EMBL" id="JAMLJN010000012">
    <property type="protein sequence ID" value="MCL9771095.1"/>
    <property type="molecule type" value="Genomic_DNA"/>
</dbReference>
<proteinExistence type="predicted"/>
<keyword evidence="3" id="KW-1185">Reference proteome</keyword>
<dbReference type="Pfam" id="PF14300">
    <property type="entry name" value="DMP19"/>
    <property type="match status" value="1"/>
</dbReference>
<feature type="domain" description="DNA mimic protein DMP19 C-terminal" evidence="1">
    <location>
        <begin position="36"/>
        <end position="150"/>
    </location>
</feature>
<evidence type="ECO:0000313" key="3">
    <source>
        <dbReference type="Proteomes" id="UP001203342"/>
    </source>
</evidence>
<organism evidence="2 3">
    <name type="scientific">Flavobacterium fragile</name>
    <dbReference type="NCBI Taxonomy" id="2949085"/>
    <lineage>
        <taxon>Bacteria</taxon>
        <taxon>Pseudomonadati</taxon>
        <taxon>Bacteroidota</taxon>
        <taxon>Flavobacteriia</taxon>
        <taxon>Flavobacteriales</taxon>
        <taxon>Flavobacteriaceae</taxon>
        <taxon>Flavobacterium</taxon>
    </lineage>
</organism>
<name>A0ABT0TJD5_9FLAO</name>
<evidence type="ECO:0000259" key="1">
    <source>
        <dbReference type="Pfam" id="PF14300"/>
    </source>
</evidence>
<comment type="caution">
    <text evidence="2">The sequence shown here is derived from an EMBL/GenBank/DDBJ whole genome shotgun (WGS) entry which is preliminary data.</text>
</comment>
<gene>
    <name evidence="2" type="ORF">NAT47_11780</name>
</gene>
<dbReference type="RefSeq" id="WP_250583011.1">
    <property type="nucleotide sequence ID" value="NZ_JAMLJN010000012.1"/>
</dbReference>
<protein>
    <submittedName>
        <fullName evidence="2">DMP19 family protein</fullName>
    </submittedName>
</protein>
<dbReference type="Proteomes" id="UP001203342">
    <property type="component" value="Unassembled WGS sequence"/>
</dbReference>
<dbReference type="Gene3D" id="1.20.1420.60">
    <property type="match status" value="1"/>
</dbReference>
<reference evidence="2 3" key="1">
    <citation type="submission" date="2022-05" db="EMBL/GenBank/DDBJ databases">
        <title>Flavobacterium sp., isolated from activated sludge.</title>
        <authorList>
            <person name="Ran Q."/>
        </authorList>
    </citation>
    <scope>NUCLEOTIDE SEQUENCE [LARGE SCALE GENOMIC DNA]</scope>
    <source>
        <strain evidence="2 3">HXWNR69</strain>
    </source>
</reference>
<evidence type="ECO:0000313" key="2">
    <source>
        <dbReference type="EMBL" id="MCL9771095.1"/>
    </source>
</evidence>
<sequence>MSNIANILKLEDEIKIIEAIGEIIWEKKEETDDFSALTDGEKVFVYVDIFEGAMGEGGFSFFFTSEAGDFVEDVIVAYKEIKAFKTAELISKAWSLFPAKAYSPDVEIRRNFIKKADETLIGGWEDLDEEFFSEESEDIVTLIVDYIRNHPEEFGN</sequence>